<dbReference type="Proteomes" id="UP001362999">
    <property type="component" value="Unassembled WGS sequence"/>
</dbReference>
<name>A0AAW0BQ43_9AGAR</name>
<dbReference type="EMBL" id="JAWWNJ010000029">
    <property type="protein sequence ID" value="KAK7027655.1"/>
    <property type="molecule type" value="Genomic_DNA"/>
</dbReference>
<comment type="caution">
    <text evidence="1">The sequence shown here is derived from an EMBL/GenBank/DDBJ whole genome shotgun (WGS) entry which is preliminary data.</text>
</comment>
<accession>A0AAW0BQ43</accession>
<proteinExistence type="predicted"/>
<reference evidence="1 2" key="1">
    <citation type="journal article" date="2024" name="J Genomics">
        <title>Draft genome sequencing and assembly of Favolaschia claudopus CIRM-BRFM 2984 isolated from oak limbs.</title>
        <authorList>
            <person name="Navarro D."/>
            <person name="Drula E."/>
            <person name="Chaduli D."/>
            <person name="Cazenave R."/>
            <person name="Ahrendt S."/>
            <person name="Wang J."/>
            <person name="Lipzen A."/>
            <person name="Daum C."/>
            <person name="Barry K."/>
            <person name="Grigoriev I.V."/>
            <person name="Favel A."/>
            <person name="Rosso M.N."/>
            <person name="Martin F."/>
        </authorList>
    </citation>
    <scope>NUCLEOTIDE SEQUENCE [LARGE SCALE GENOMIC DNA]</scope>
    <source>
        <strain evidence="1 2">CIRM-BRFM 2984</strain>
    </source>
</reference>
<organism evidence="1 2">
    <name type="scientific">Favolaschia claudopus</name>
    <dbReference type="NCBI Taxonomy" id="2862362"/>
    <lineage>
        <taxon>Eukaryota</taxon>
        <taxon>Fungi</taxon>
        <taxon>Dikarya</taxon>
        <taxon>Basidiomycota</taxon>
        <taxon>Agaricomycotina</taxon>
        <taxon>Agaricomycetes</taxon>
        <taxon>Agaricomycetidae</taxon>
        <taxon>Agaricales</taxon>
        <taxon>Marasmiineae</taxon>
        <taxon>Mycenaceae</taxon>
        <taxon>Favolaschia</taxon>
    </lineage>
</organism>
<sequence>MAFLQPGQKGLTRESTSKAGDACIFLSSNANAPPLSRPVIALSPPRHVMPALFVRMREHLVTHVVERSPGFEGLHSLRGGVKVLLARFDQDTGPSHPTSGSALCSPFRFPRVIWVDPLDELSSFRLASDHVSASRYGRCGLSSNDVTSNAAGTARECCPLIFTSSFCMVILCLWASASTVFCIRREISASSSEPAQPHRAFEDAHPRCFGLLDRRRNGSFDQWSVERRRLRIIPAAPTFRSAGVLMRFSGLCVTLYNGECAYWKVDARRGGESSVYLYSYVRRYSSRRLLGTIPSEPPEWRAALVVGCTVLALSLDFDNTGKRLASANARTAIRLDASYCLGYSFAACTYMHTSTTETLLPPSVVDISAWTRGFFRVRVLIFDEFHSSGPTGTPWTTVQ</sequence>
<dbReference type="AlphaFoldDB" id="A0AAW0BQ43"/>
<evidence type="ECO:0000313" key="1">
    <source>
        <dbReference type="EMBL" id="KAK7027655.1"/>
    </source>
</evidence>
<gene>
    <name evidence="1" type="ORF">R3P38DRAFT_2776712</name>
</gene>
<keyword evidence="2" id="KW-1185">Reference proteome</keyword>
<evidence type="ECO:0000313" key="2">
    <source>
        <dbReference type="Proteomes" id="UP001362999"/>
    </source>
</evidence>
<protein>
    <submittedName>
        <fullName evidence="1">Uncharacterized protein</fullName>
    </submittedName>
</protein>